<name>A0A178Z8C9_9EURO</name>
<accession>A0A178Z8C9</accession>
<keyword evidence="3" id="KW-1185">Reference proteome</keyword>
<dbReference type="OrthoDB" id="4153314at2759"/>
<protein>
    <recommendedName>
        <fullName evidence="1">Protein kinase domain-containing protein</fullName>
    </recommendedName>
</protein>
<proteinExistence type="predicted"/>
<dbReference type="Gene3D" id="1.10.510.10">
    <property type="entry name" value="Transferase(Phosphotransferase) domain 1"/>
    <property type="match status" value="1"/>
</dbReference>
<dbReference type="GO" id="GO:0005737">
    <property type="term" value="C:cytoplasm"/>
    <property type="evidence" value="ECO:0007669"/>
    <property type="project" value="TreeGrafter"/>
</dbReference>
<evidence type="ECO:0000313" key="3">
    <source>
        <dbReference type="Proteomes" id="UP000078343"/>
    </source>
</evidence>
<organism evidence="2 3">
    <name type="scientific">Fonsecaea erecta</name>
    <dbReference type="NCBI Taxonomy" id="1367422"/>
    <lineage>
        <taxon>Eukaryota</taxon>
        <taxon>Fungi</taxon>
        <taxon>Dikarya</taxon>
        <taxon>Ascomycota</taxon>
        <taxon>Pezizomycotina</taxon>
        <taxon>Eurotiomycetes</taxon>
        <taxon>Chaetothyriomycetidae</taxon>
        <taxon>Chaetothyriales</taxon>
        <taxon>Herpotrichiellaceae</taxon>
        <taxon>Fonsecaea</taxon>
    </lineage>
</organism>
<comment type="caution">
    <text evidence="2">The sequence shown here is derived from an EMBL/GenBank/DDBJ whole genome shotgun (WGS) entry which is preliminary data.</text>
</comment>
<reference evidence="2 3" key="1">
    <citation type="submission" date="2016-04" db="EMBL/GenBank/DDBJ databases">
        <title>Draft genome of Fonsecaea erecta CBS 125763.</title>
        <authorList>
            <person name="Weiss V.A."/>
            <person name="Vicente V.A."/>
            <person name="Raittz R.T."/>
            <person name="Moreno L.F."/>
            <person name="De Souza E.M."/>
            <person name="Pedrosa F.O."/>
            <person name="Steffens M.B."/>
            <person name="Faoro H."/>
            <person name="Tadra-Sfeir M.Z."/>
            <person name="Najafzadeh M.J."/>
            <person name="Felipe M.S."/>
            <person name="Teixeira M."/>
            <person name="Sun J."/>
            <person name="Xi L."/>
            <person name="Gomes R."/>
            <person name="De Azevedo C.M."/>
            <person name="Salgado C.G."/>
            <person name="Da Silva M.B."/>
            <person name="Nascimento M.F."/>
            <person name="Queiroz-Telles F."/>
            <person name="Attili D.S."/>
            <person name="Gorbushina A."/>
        </authorList>
    </citation>
    <scope>NUCLEOTIDE SEQUENCE [LARGE SCALE GENOMIC DNA]</scope>
    <source>
        <strain evidence="2 3">CBS 125763</strain>
    </source>
</reference>
<feature type="domain" description="Protein kinase" evidence="1">
    <location>
        <begin position="1"/>
        <end position="274"/>
    </location>
</feature>
<dbReference type="PANTHER" id="PTHR24361">
    <property type="entry name" value="MITOGEN-ACTIVATED KINASE KINASE KINASE"/>
    <property type="match status" value="1"/>
</dbReference>
<dbReference type="EMBL" id="LVYI01000010">
    <property type="protein sequence ID" value="OAP55706.1"/>
    <property type="molecule type" value="Genomic_DNA"/>
</dbReference>
<dbReference type="GO" id="GO:0005524">
    <property type="term" value="F:ATP binding"/>
    <property type="evidence" value="ECO:0007669"/>
    <property type="project" value="InterPro"/>
</dbReference>
<evidence type="ECO:0000259" key="1">
    <source>
        <dbReference type="PROSITE" id="PS50011"/>
    </source>
</evidence>
<dbReference type="InterPro" id="IPR011009">
    <property type="entry name" value="Kinase-like_dom_sf"/>
</dbReference>
<dbReference type="Pfam" id="PF00069">
    <property type="entry name" value="Pkinase"/>
    <property type="match status" value="1"/>
</dbReference>
<dbReference type="PROSITE" id="PS50011">
    <property type="entry name" value="PROTEIN_KINASE_DOM"/>
    <property type="match status" value="1"/>
</dbReference>
<dbReference type="GeneID" id="30014026"/>
<sequence length="274" mass="31148">MSTKPSTAPLHWSVFSQVYLIDGNIIRKYPAEGSYPECPTIAIRNEKVAYEQIGNHPRIARWIPCEDDEYIDLVFYPNGNLLEYLHLHQDEIPRDLVVRWGQQIIEAVAVIHPREIIHSDLNLKQILVDDELNARLSDFNASSCLGQVALGYEKATHFLPRDPSGPNTVQTDLFALGSTLYELVYLKSPHSELYPQPPTVNDREALRAWWALQEQAEKKIEELFSQNIFPDVSGSFCGNTIRGCWEGRFTSAEEVLSSYTSETSLSTAEEKHRA</sequence>
<dbReference type="SMART" id="SM00220">
    <property type="entry name" value="S_TKc"/>
    <property type="match status" value="1"/>
</dbReference>
<gene>
    <name evidence="2" type="ORF">AYL99_09858</name>
</gene>
<dbReference type="RefSeq" id="XP_018689073.1">
    <property type="nucleotide sequence ID" value="XM_018841364.1"/>
</dbReference>
<dbReference type="InterPro" id="IPR000719">
    <property type="entry name" value="Prot_kinase_dom"/>
</dbReference>
<dbReference type="AlphaFoldDB" id="A0A178Z8C9"/>
<dbReference type="InterPro" id="IPR053235">
    <property type="entry name" value="Ser_Thr_kinase"/>
</dbReference>
<dbReference type="GO" id="GO:0004674">
    <property type="term" value="F:protein serine/threonine kinase activity"/>
    <property type="evidence" value="ECO:0007669"/>
    <property type="project" value="TreeGrafter"/>
</dbReference>
<dbReference type="STRING" id="1367422.A0A178Z8C9"/>
<evidence type="ECO:0000313" key="2">
    <source>
        <dbReference type="EMBL" id="OAP55706.1"/>
    </source>
</evidence>
<dbReference type="SUPFAM" id="SSF56112">
    <property type="entry name" value="Protein kinase-like (PK-like)"/>
    <property type="match status" value="1"/>
</dbReference>
<dbReference type="Proteomes" id="UP000078343">
    <property type="component" value="Unassembled WGS sequence"/>
</dbReference>